<dbReference type="InterPro" id="IPR046341">
    <property type="entry name" value="SET_dom_sf"/>
</dbReference>
<keyword evidence="6" id="KW-1185">Reference proteome</keyword>
<dbReference type="STRING" id="97331.A0A436ZTT3"/>
<evidence type="ECO:0000313" key="5">
    <source>
        <dbReference type="EMBL" id="RVD82166.1"/>
    </source>
</evidence>
<gene>
    <name evidence="5" type="ORF">DFL_006600</name>
</gene>
<evidence type="ECO:0000256" key="1">
    <source>
        <dbReference type="ARBA" id="ARBA00022603"/>
    </source>
</evidence>
<organism evidence="5 6">
    <name type="scientific">Arthrobotrys flagrans</name>
    <name type="common">Nematode-trapping fungus</name>
    <name type="synonym">Trichothecium flagrans</name>
    <dbReference type="NCBI Taxonomy" id="97331"/>
    <lineage>
        <taxon>Eukaryota</taxon>
        <taxon>Fungi</taxon>
        <taxon>Dikarya</taxon>
        <taxon>Ascomycota</taxon>
        <taxon>Pezizomycotina</taxon>
        <taxon>Orbiliomycetes</taxon>
        <taxon>Orbiliales</taxon>
        <taxon>Orbiliaceae</taxon>
        <taxon>Arthrobotrys</taxon>
    </lineage>
</organism>
<dbReference type="GO" id="GO:0032259">
    <property type="term" value="P:methylation"/>
    <property type="evidence" value="ECO:0007669"/>
    <property type="project" value="UniProtKB-KW"/>
</dbReference>
<accession>A0A436ZTT3</accession>
<dbReference type="InterPro" id="IPR001214">
    <property type="entry name" value="SET_dom"/>
</dbReference>
<dbReference type="PROSITE" id="PS50868">
    <property type="entry name" value="POST_SET"/>
    <property type="match status" value="1"/>
</dbReference>
<dbReference type="InterPro" id="IPR003616">
    <property type="entry name" value="Post-SET_dom"/>
</dbReference>
<keyword evidence="1" id="KW-0489">Methyltransferase</keyword>
<feature type="domain" description="Post-SET" evidence="4">
    <location>
        <begin position="120"/>
        <end position="136"/>
    </location>
</feature>
<reference evidence="5 6" key="1">
    <citation type="submission" date="2019-01" db="EMBL/GenBank/DDBJ databases">
        <title>Intercellular communication is required for trap formation in the nematode-trapping fungus Duddingtonia flagrans.</title>
        <authorList>
            <person name="Youssar L."/>
            <person name="Wernet V."/>
            <person name="Hensel N."/>
            <person name="Hildebrandt H.-G."/>
            <person name="Fischer R."/>
        </authorList>
    </citation>
    <scope>NUCLEOTIDE SEQUENCE [LARGE SCALE GENOMIC DNA]</scope>
    <source>
        <strain evidence="5 6">CBS H-5679</strain>
    </source>
</reference>
<dbReference type="Proteomes" id="UP000283090">
    <property type="component" value="Unassembled WGS sequence"/>
</dbReference>
<dbReference type="SUPFAM" id="SSF82199">
    <property type="entry name" value="SET domain"/>
    <property type="match status" value="1"/>
</dbReference>
<dbReference type="InterPro" id="IPR053201">
    <property type="entry name" value="Flavunoidine_N-MTase"/>
</dbReference>
<dbReference type="RefSeq" id="XP_067487710.1">
    <property type="nucleotide sequence ID" value="XM_067636055.1"/>
</dbReference>
<dbReference type="OrthoDB" id="5984008at2759"/>
<keyword evidence="3" id="KW-0949">S-adenosyl-L-methionine</keyword>
<dbReference type="GO" id="GO:0008168">
    <property type="term" value="F:methyltransferase activity"/>
    <property type="evidence" value="ECO:0007669"/>
    <property type="project" value="UniProtKB-KW"/>
</dbReference>
<dbReference type="VEuPathDB" id="FungiDB:DFL_006600"/>
<comment type="caution">
    <text evidence="5">The sequence shown here is derived from an EMBL/GenBank/DDBJ whole genome shotgun (WGS) entry which is preliminary data.</text>
</comment>
<protein>
    <recommendedName>
        <fullName evidence="4">Post-SET domain-containing protein</fullName>
    </recommendedName>
</protein>
<dbReference type="AlphaFoldDB" id="A0A436ZTT3"/>
<dbReference type="Pfam" id="PF00856">
    <property type="entry name" value="SET"/>
    <property type="match status" value="1"/>
</dbReference>
<dbReference type="CDD" id="cd20071">
    <property type="entry name" value="SET_SMYD"/>
    <property type="match status" value="1"/>
</dbReference>
<dbReference type="PANTHER" id="PTHR12350:SF19">
    <property type="entry name" value="SET DOMAIN-CONTAINING PROTEIN"/>
    <property type="match status" value="1"/>
</dbReference>
<evidence type="ECO:0000256" key="2">
    <source>
        <dbReference type="ARBA" id="ARBA00022679"/>
    </source>
</evidence>
<sequence length="169" mass="18806">MTIEQVPHWVQPSHPDFITIKTYKEGSFSKYATASNPVPSNTVVADFSAATPASEKAYSSVQVSETDHIELNSDLLYANHSCNPNVVFDTDKGEVRSVRDIQEGEPITFNYLSTEWDMAQAFKCECGSENCLGEIQGARYVPTKVLADQFINDHIRRLQEKRDAAASKA</sequence>
<dbReference type="EMBL" id="SAEB01000009">
    <property type="protein sequence ID" value="RVD82166.1"/>
    <property type="molecule type" value="Genomic_DNA"/>
</dbReference>
<evidence type="ECO:0000259" key="4">
    <source>
        <dbReference type="PROSITE" id="PS50868"/>
    </source>
</evidence>
<keyword evidence="2" id="KW-0808">Transferase</keyword>
<proteinExistence type="predicted"/>
<dbReference type="GeneID" id="93588911"/>
<name>A0A436ZTT3_ARTFL</name>
<dbReference type="PANTHER" id="PTHR12350">
    <property type="entry name" value="HISTONE-LYSINE N-METHYLTRANSFERASE-RELATED"/>
    <property type="match status" value="1"/>
</dbReference>
<evidence type="ECO:0000256" key="3">
    <source>
        <dbReference type="ARBA" id="ARBA00022691"/>
    </source>
</evidence>
<dbReference type="Gene3D" id="2.170.270.10">
    <property type="entry name" value="SET domain"/>
    <property type="match status" value="1"/>
</dbReference>
<evidence type="ECO:0000313" key="6">
    <source>
        <dbReference type="Proteomes" id="UP000283090"/>
    </source>
</evidence>